<feature type="transmembrane region" description="Helical" evidence="4">
    <location>
        <begin position="163"/>
        <end position="186"/>
    </location>
</feature>
<dbReference type="STRING" id="658167.SAMN04488135_102358"/>
<dbReference type="Pfam" id="PF07690">
    <property type="entry name" value="MFS_1"/>
    <property type="match status" value="1"/>
</dbReference>
<dbReference type="PANTHER" id="PTHR23527">
    <property type="entry name" value="BLL3282 PROTEIN"/>
    <property type="match status" value="1"/>
</dbReference>
<sequence length="399" mass="40712">MRSTPSASFVLAATLTVQSLAAMALLTLPVVAPAVAQSLGISAAYVGLYVALAYAGAMTASLLAGGAVRRFGAIRLSQIGLLLCAAGVAACAIESPAAMALGAVLVGLGYGPITPASSHLLVRSTPAHRMSLVFSIKQTGVPLGGVLAGVIIPTLAELAGWQWAFVAVAIACLLCAAAIQPLCASLDADKDVKQRVSFGNGLAGPLKLVFSQRSLTVLAAVSFLFSITQLSLTTYLVTFLHEDLSMGLIVAGFTLAVAQAAGVAGRLLWGYMADKFLGPTNMLAALAVLIAVCSLATALLQYVDSPLLVIIVLSLFGSSAVGWNGVYLAEVARQAPRGQASVATGGTLAMTFLGVVVGPPLFGLIAAVFGSYSLAYASLIVPAGLCLWLLLRYRAAFIK</sequence>
<keyword evidence="3 4" id="KW-0472">Membrane</keyword>
<dbReference type="SUPFAM" id="SSF103473">
    <property type="entry name" value="MFS general substrate transporter"/>
    <property type="match status" value="1"/>
</dbReference>
<dbReference type="GO" id="GO:0022857">
    <property type="term" value="F:transmembrane transporter activity"/>
    <property type="evidence" value="ECO:0007669"/>
    <property type="project" value="InterPro"/>
</dbReference>
<dbReference type="InterPro" id="IPR020846">
    <property type="entry name" value="MFS_dom"/>
</dbReference>
<feature type="transmembrane region" description="Helical" evidence="4">
    <location>
        <begin position="46"/>
        <end position="68"/>
    </location>
</feature>
<feature type="transmembrane region" description="Helical" evidence="4">
    <location>
        <begin position="244"/>
        <end position="269"/>
    </location>
</feature>
<evidence type="ECO:0000259" key="5">
    <source>
        <dbReference type="PROSITE" id="PS50850"/>
    </source>
</evidence>
<dbReference type="PROSITE" id="PS50850">
    <property type="entry name" value="MFS"/>
    <property type="match status" value="1"/>
</dbReference>
<evidence type="ECO:0000256" key="2">
    <source>
        <dbReference type="ARBA" id="ARBA00022989"/>
    </source>
</evidence>
<dbReference type="Proteomes" id="UP000184226">
    <property type="component" value="Unassembled WGS sequence"/>
</dbReference>
<dbReference type="PANTHER" id="PTHR23527:SF1">
    <property type="entry name" value="BLL3282 PROTEIN"/>
    <property type="match status" value="1"/>
</dbReference>
<keyword evidence="7" id="KW-1185">Reference proteome</keyword>
<dbReference type="InterPro" id="IPR036259">
    <property type="entry name" value="MFS_trans_sf"/>
</dbReference>
<feature type="transmembrane region" description="Helical" evidence="4">
    <location>
        <begin position="374"/>
        <end position="391"/>
    </location>
</feature>
<feature type="transmembrane region" description="Helical" evidence="4">
    <location>
        <begin position="80"/>
        <end position="110"/>
    </location>
</feature>
<feature type="transmembrane region" description="Helical" evidence="4">
    <location>
        <begin position="215"/>
        <end position="238"/>
    </location>
</feature>
<feature type="transmembrane region" description="Helical" evidence="4">
    <location>
        <begin position="281"/>
        <end position="302"/>
    </location>
</feature>
<feature type="domain" description="Major facilitator superfamily (MFS) profile" evidence="5">
    <location>
        <begin position="7"/>
        <end position="395"/>
    </location>
</feature>
<dbReference type="Gene3D" id="1.20.1250.20">
    <property type="entry name" value="MFS general substrate transporter like domains"/>
    <property type="match status" value="2"/>
</dbReference>
<keyword evidence="2 4" id="KW-1133">Transmembrane helix</keyword>
<reference evidence="6 7" key="1">
    <citation type="submission" date="2016-11" db="EMBL/GenBank/DDBJ databases">
        <authorList>
            <person name="Jaros S."/>
            <person name="Januszkiewicz K."/>
            <person name="Wedrychowicz H."/>
        </authorList>
    </citation>
    <scope>NUCLEOTIDE SEQUENCE [LARGE SCALE GENOMIC DNA]</scope>
    <source>
        <strain evidence="6 7">CGMCC 1.10190</strain>
    </source>
</reference>
<evidence type="ECO:0000256" key="1">
    <source>
        <dbReference type="ARBA" id="ARBA00022692"/>
    </source>
</evidence>
<dbReference type="RefSeq" id="WP_073101984.1">
    <property type="nucleotide sequence ID" value="NZ_FQXE01000002.1"/>
</dbReference>
<dbReference type="InterPro" id="IPR011701">
    <property type="entry name" value="MFS"/>
</dbReference>
<evidence type="ECO:0000313" key="7">
    <source>
        <dbReference type="Proteomes" id="UP000184226"/>
    </source>
</evidence>
<name>A0A1M5QSN6_9BURK</name>
<feature type="transmembrane region" description="Helical" evidence="4">
    <location>
        <begin position="341"/>
        <end position="368"/>
    </location>
</feature>
<proteinExistence type="predicted"/>
<accession>A0A1M5QSN6</accession>
<evidence type="ECO:0000256" key="4">
    <source>
        <dbReference type="SAM" id="Phobius"/>
    </source>
</evidence>
<feature type="transmembrane region" description="Helical" evidence="4">
    <location>
        <begin position="308"/>
        <end position="329"/>
    </location>
</feature>
<evidence type="ECO:0000313" key="6">
    <source>
        <dbReference type="EMBL" id="SHH16603.1"/>
    </source>
</evidence>
<dbReference type="OrthoDB" id="8724598at2"/>
<keyword evidence="1 4" id="KW-0812">Transmembrane</keyword>
<gene>
    <name evidence="6" type="ORF">SAMN04488135_102358</name>
</gene>
<dbReference type="EMBL" id="FQXE01000002">
    <property type="protein sequence ID" value="SHH16603.1"/>
    <property type="molecule type" value="Genomic_DNA"/>
</dbReference>
<protein>
    <submittedName>
        <fullName evidence="6">Sugar phosphate permease</fullName>
    </submittedName>
</protein>
<evidence type="ECO:0000256" key="3">
    <source>
        <dbReference type="ARBA" id="ARBA00023136"/>
    </source>
</evidence>
<organism evidence="6 7">
    <name type="scientific">Pollutimonas bauzanensis</name>
    <dbReference type="NCBI Taxonomy" id="658167"/>
    <lineage>
        <taxon>Bacteria</taxon>
        <taxon>Pseudomonadati</taxon>
        <taxon>Pseudomonadota</taxon>
        <taxon>Betaproteobacteria</taxon>
        <taxon>Burkholderiales</taxon>
        <taxon>Alcaligenaceae</taxon>
        <taxon>Pollutimonas</taxon>
    </lineage>
</organism>
<dbReference type="InterPro" id="IPR052952">
    <property type="entry name" value="MFS-Transporter"/>
</dbReference>
<dbReference type="AlphaFoldDB" id="A0A1M5QSN6"/>